<dbReference type="Proteomes" id="UP001164539">
    <property type="component" value="Chromosome 4"/>
</dbReference>
<keyword evidence="2" id="KW-1185">Reference proteome</keyword>
<name>A0ACC1YD75_MELAZ</name>
<comment type="caution">
    <text evidence="1">The sequence shown here is derived from an EMBL/GenBank/DDBJ whole genome shotgun (WGS) entry which is preliminary data.</text>
</comment>
<gene>
    <name evidence="1" type="ORF">OWV82_009386</name>
</gene>
<protein>
    <submittedName>
        <fullName evidence="1">Disease resistance protein</fullName>
    </submittedName>
</protein>
<reference evidence="1 2" key="1">
    <citation type="journal article" date="2023" name="Science">
        <title>Complex scaffold remodeling in plant triterpene biosynthesis.</title>
        <authorList>
            <person name="De La Pena R."/>
            <person name="Hodgson H."/>
            <person name="Liu J.C."/>
            <person name="Stephenson M.J."/>
            <person name="Martin A.C."/>
            <person name="Owen C."/>
            <person name="Harkess A."/>
            <person name="Leebens-Mack J."/>
            <person name="Jimenez L.E."/>
            <person name="Osbourn A."/>
            <person name="Sattely E.S."/>
        </authorList>
    </citation>
    <scope>NUCLEOTIDE SEQUENCE [LARGE SCALE GENOMIC DNA]</scope>
    <source>
        <strain evidence="2">cv. JPN11</strain>
        <tissue evidence="1">Leaf</tissue>
    </source>
</reference>
<evidence type="ECO:0000313" key="2">
    <source>
        <dbReference type="Proteomes" id="UP001164539"/>
    </source>
</evidence>
<evidence type="ECO:0000313" key="1">
    <source>
        <dbReference type="EMBL" id="KAJ4721732.1"/>
    </source>
</evidence>
<proteinExistence type="predicted"/>
<dbReference type="EMBL" id="CM051397">
    <property type="protein sequence ID" value="KAJ4721732.1"/>
    <property type="molecule type" value="Genomic_DNA"/>
</dbReference>
<accession>A0ACC1YD75</accession>
<sequence length="1349" mass="152505">MAVGEILLSAFFQVLFDRLACSEFLNFIRQLPGGFDSELNNWEQKLKMIQAVLDDAEEKQLMDKAVKLWLEDLQDLAYDAEDILDEFATEALKRKGQHHLMHSAFNFFNIKFSASMLSKIEDISSRLEHLSKQKLELGLQLTSGGVSSSLSTDALRRPASSSVPTDRVLYGRDEDKASVLKLLFSDGPNDGNFLVIPIVGMAGIGKTTLAREVYNDKAVGDFKFDIKAWVCVSDDFDILRISKALLESIKHEICHFTTLDEVQVQLREAVNGKKFLLVLDDVWNKNYSKWEDLKAPLLNVAPKSKIIVTTRNSDVALLMGRSEPYNLKHLSDEDCWSMFLKHAFEGSVNIAHQISEFRDKIVRKCGGLPLAAKTLGGLLRNKRDVDAWDSILNSNVLDFSEENDILPVLKLSYHYLPSHLKRCFAYCAIFPKDYEFTKKEVVLLWMAEGIIGRPRDDKQLEDWGSDCFDDLVSRSIFQQSNNGSSKFAMHDLVHDLAQLISIETVFRLDMNNKLSRKFQRVRHSSYARDLLEARKKFEIFHKFEYVRTFLPIHTRGSHTSSNVSISTLSTLLPKFKKLRVLSLQGYRIRELPFSLKDFSLLRYLNLASTNIRNLPETTSSLMNLQILILRNCYRLIKLPPKLRNLISLHYLDIEGAILLKEMPHGMDNLKNLRTLSNFIVGKGKMVSPLKDLKNLNLLSGELCISGLENLSNSKDAREALLCEKQNLEALSLLWGAQFGNSRDETGEENVLDMLQPHRSIKRLTIRYYGGARFPFWIGHQSFSKMEVVRLENCNNCKTLPSLGLLGSLKHLTIRGFRSLKSINSEFCGDGCSKPFRSLETLCLENLAELEYWNPNVNENEIAEIFSCLRELSVEWCPKFSGKLPEHLPSLEKLVVCECAELIVPISTFPLLCKLEIFKCRGMVCSTTLVDSKSIKSVNISSSALYLEGCKGMLYSSTRTELLKFVTISNMFDYGKYLTQGFQTVDTLAIGCHDLSKAQGLHISAYTDDELSIEENCISLVSFPWANFLPSNLRYLKIQDSRALRPLPEEMTGNSSQLERLYICGCDSLTFIAKRMLPSSLKSLDIRHCSNLLRLVDDEEDSSSSSSARIQSLESLVISSCPKLGSLPDVLHNLNCLQGIYLRGCSSLVFFPERGLPSTISNVSIINCENLRALHTDIHKLNSLRYLTITKCPSITSFPEEGFPTSLIALDIGNLKFYKAVIHWGLHRLTSLRSLLIEGCDNNAESFPEEQNGMMLPPSLTYLRIRGFQNLKYLFSTGFQNLTSLQILGIHDCPNLKSLPDWGLPSSLGALSIVGCPLLKKKCKRDKGTEWSKISHIPIVKIDRKSIFGP</sequence>
<organism evidence="1 2">
    <name type="scientific">Melia azedarach</name>
    <name type="common">Chinaberry tree</name>
    <dbReference type="NCBI Taxonomy" id="155640"/>
    <lineage>
        <taxon>Eukaryota</taxon>
        <taxon>Viridiplantae</taxon>
        <taxon>Streptophyta</taxon>
        <taxon>Embryophyta</taxon>
        <taxon>Tracheophyta</taxon>
        <taxon>Spermatophyta</taxon>
        <taxon>Magnoliopsida</taxon>
        <taxon>eudicotyledons</taxon>
        <taxon>Gunneridae</taxon>
        <taxon>Pentapetalae</taxon>
        <taxon>rosids</taxon>
        <taxon>malvids</taxon>
        <taxon>Sapindales</taxon>
        <taxon>Meliaceae</taxon>
        <taxon>Melia</taxon>
    </lineage>
</organism>